<dbReference type="EMBL" id="BK059105">
    <property type="protein sequence ID" value="DAE31172.1"/>
    <property type="molecule type" value="Genomic_DNA"/>
</dbReference>
<evidence type="ECO:0000313" key="1">
    <source>
        <dbReference type="EMBL" id="DAE31172.1"/>
    </source>
</evidence>
<proteinExistence type="predicted"/>
<name>A0A8S5RJL5_9VIRU</name>
<protein>
    <submittedName>
        <fullName evidence="1">Uncharacterized protein</fullName>
    </submittedName>
</protein>
<reference evidence="1" key="1">
    <citation type="journal article" date="2021" name="Proc. Natl. Acad. Sci. U.S.A.">
        <title>A Catalog of Tens of Thousands of Viruses from Human Metagenomes Reveals Hidden Associations with Chronic Diseases.</title>
        <authorList>
            <person name="Tisza M.J."/>
            <person name="Buck C.B."/>
        </authorList>
    </citation>
    <scope>NUCLEOTIDE SEQUENCE</scope>
    <source>
        <strain evidence="1">CtML55</strain>
    </source>
</reference>
<accession>A0A8S5RJL5</accession>
<organism evidence="1">
    <name type="scientific">virus sp. ctML55</name>
    <dbReference type="NCBI Taxonomy" id="2827627"/>
    <lineage>
        <taxon>Viruses</taxon>
    </lineage>
</organism>
<sequence length="79" mass="8914">MAFKYTGDATLGVALTVETPKPLDNRTVVNNLDELYSIPEKYAYQGMTVANIDNGNIYMLIDKSKIKYKEGWKASYESI</sequence>